<dbReference type="EMBL" id="BAAAPM010000012">
    <property type="protein sequence ID" value="GAA1742120.1"/>
    <property type="molecule type" value="Genomic_DNA"/>
</dbReference>
<keyword evidence="4" id="KW-1185">Reference proteome</keyword>
<keyword evidence="2" id="KW-0472">Membrane</keyword>
<evidence type="ECO:0000313" key="4">
    <source>
        <dbReference type="Proteomes" id="UP001501138"/>
    </source>
</evidence>
<feature type="region of interest" description="Disordered" evidence="1">
    <location>
        <begin position="501"/>
        <end position="520"/>
    </location>
</feature>
<dbReference type="Gene3D" id="3.40.720.10">
    <property type="entry name" value="Alkaline Phosphatase, subunit A"/>
    <property type="match status" value="1"/>
</dbReference>
<name>A0ABP4W424_9MICO</name>
<dbReference type="SUPFAM" id="SSF53649">
    <property type="entry name" value="Alkaline phosphatase-like"/>
    <property type="match status" value="1"/>
</dbReference>
<feature type="compositionally biased region" description="Low complexity" evidence="1">
    <location>
        <begin position="509"/>
        <end position="519"/>
    </location>
</feature>
<dbReference type="InterPro" id="IPR017850">
    <property type="entry name" value="Alkaline_phosphatase_core_sf"/>
</dbReference>
<organism evidence="3 4">
    <name type="scientific">Isoptericola hypogeus</name>
    <dbReference type="NCBI Taxonomy" id="300179"/>
    <lineage>
        <taxon>Bacteria</taxon>
        <taxon>Bacillati</taxon>
        <taxon>Actinomycetota</taxon>
        <taxon>Actinomycetes</taxon>
        <taxon>Micrococcales</taxon>
        <taxon>Promicromonosporaceae</taxon>
        <taxon>Isoptericola</taxon>
    </lineage>
</organism>
<evidence type="ECO:0000313" key="3">
    <source>
        <dbReference type="EMBL" id="GAA1742120.1"/>
    </source>
</evidence>
<evidence type="ECO:0000256" key="2">
    <source>
        <dbReference type="SAM" id="Phobius"/>
    </source>
</evidence>
<keyword evidence="2" id="KW-1133">Transmembrane helix</keyword>
<gene>
    <name evidence="3" type="ORF">GCM10009809_41960</name>
</gene>
<dbReference type="RefSeq" id="WP_344250950.1">
    <property type="nucleotide sequence ID" value="NZ_BAAAPM010000012.1"/>
</dbReference>
<dbReference type="Pfam" id="PF01663">
    <property type="entry name" value="Phosphodiest"/>
    <property type="match status" value="1"/>
</dbReference>
<reference evidence="4" key="1">
    <citation type="journal article" date="2019" name="Int. J. Syst. Evol. Microbiol.">
        <title>The Global Catalogue of Microorganisms (GCM) 10K type strain sequencing project: providing services to taxonomists for standard genome sequencing and annotation.</title>
        <authorList>
            <consortium name="The Broad Institute Genomics Platform"/>
            <consortium name="The Broad Institute Genome Sequencing Center for Infectious Disease"/>
            <person name="Wu L."/>
            <person name="Ma J."/>
        </authorList>
    </citation>
    <scope>NUCLEOTIDE SEQUENCE [LARGE SCALE GENOMIC DNA]</scope>
    <source>
        <strain evidence="4">JCM 15589</strain>
    </source>
</reference>
<protein>
    <submittedName>
        <fullName evidence="3">Phage holin family protein</fullName>
    </submittedName>
</protein>
<proteinExistence type="predicted"/>
<feature type="transmembrane region" description="Helical" evidence="2">
    <location>
        <begin position="107"/>
        <end position="124"/>
    </location>
</feature>
<feature type="transmembrane region" description="Helical" evidence="2">
    <location>
        <begin position="16"/>
        <end position="35"/>
    </location>
</feature>
<feature type="transmembrane region" description="Helical" evidence="2">
    <location>
        <begin position="70"/>
        <end position="95"/>
    </location>
</feature>
<evidence type="ECO:0000256" key="1">
    <source>
        <dbReference type="SAM" id="MobiDB-lite"/>
    </source>
</evidence>
<dbReference type="InterPro" id="IPR002591">
    <property type="entry name" value="Phosphodiest/P_Trfase"/>
</dbReference>
<feature type="compositionally biased region" description="Basic and acidic residues" evidence="1">
    <location>
        <begin position="459"/>
        <end position="468"/>
    </location>
</feature>
<feature type="region of interest" description="Disordered" evidence="1">
    <location>
        <begin position="459"/>
        <end position="478"/>
    </location>
</feature>
<dbReference type="Proteomes" id="UP001501138">
    <property type="component" value="Unassembled WGS sequence"/>
</dbReference>
<keyword evidence="2" id="KW-0812">Transmembrane</keyword>
<comment type="caution">
    <text evidence="3">The sequence shown here is derived from an EMBL/GenBank/DDBJ whole genome shotgun (WGS) entry which is preliminary data.</text>
</comment>
<feature type="transmembrane region" description="Helical" evidence="2">
    <location>
        <begin position="44"/>
        <end position="64"/>
    </location>
</feature>
<sequence length="701" mass="74079">MSRVRPVPVTVADLRGALWSLLSTAAGLGVAVWIVDGVWVSSPWALLPAAVAVGVGDALLRVPLRRLARVWGALGALAGGLVAQVLVLLVALSLLPGISIRSWPDAVAVLLIAAVVMAAGHWVVGASDNEYVVADLVRRARRRAGLSRRGARDDAADAARLPPGVLVVMLDGVSRPTLDHALEAGLTPTLERWLGAGTHRLESWWARVPCTTPASTLGLLHGTTAEVPAFRWWSREQGRMVVTNRPADAADVERRASDGRGLLAGGGAAVSTMFSGDAATSLLVMSRAASGLGPGPMFVRFFSSPFVLVRAVVGTVAEALKELYQGWQQTVRGVRPRVARHGWYPVLRAVTNVLLRDLNTSLVAEQLVRGVPVVCVDLVDYDEIAHHAGPLRPESLRALEGLDRVLGLWEEVARGAPRRYQVVVVSDHGQSLGATFEQVCGRTLGDEVRRLMAVPRVGQDRAEGREATGRAAGESESWGPANAALNAMRGERKGDARVLVGPDREPARGRASAGPSAGEEVPEVAVIGSGNLGMVWFCREPGRPDGVRVSRRWPALVPGLLANPAVGIVVVREGDEVVAHGRDGTRGLVGGWVRGRDPLAGYGARARADLLRVAGLDDAGDLVLVSALDPMGRVHAFEGLVGSHGGLGGAQSEAVLVHPADLEVPDDEREDVDGARMLVGAETVHRRLVAWLDGLGLREGL</sequence>
<accession>A0ABP4W424</accession>